<accession>A0A6A6W9A7</accession>
<name>A0A6A6W9A7_9PEZI</name>
<dbReference type="Gene3D" id="3.40.390.10">
    <property type="entry name" value="Collagenase (Catalytic Domain)"/>
    <property type="match status" value="1"/>
</dbReference>
<protein>
    <recommendedName>
        <fullName evidence="4">Lysine-specific metallo-endopeptidase domain-containing protein</fullName>
    </recommendedName>
</protein>
<dbReference type="Proteomes" id="UP000799437">
    <property type="component" value="Unassembled WGS sequence"/>
</dbReference>
<evidence type="ECO:0000313" key="2">
    <source>
        <dbReference type="EMBL" id="KAF2759135.1"/>
    </source>
</evidence>
<dbReference type="AlphaFoldDB" id="A0A6A6W9A7"/>
<feature type="signal peptide" evidence="1">
    <location>
        <begin position="1"/>
        <end position="26"/>
    </location>
</feature>
<dbReference type="GeneID" id="54489198"/>
<evidence type="ECO:0000256" key="1">
    <source>
        <dbReference type="SAM" id="SignalP"/>
    </source>
</evidence>
<keyword evidence="3" id="KW-1185">Reference proteome</keyword>
<gene>
    <name evidence="2" type="ORF">EJ05DRAFT_509995</name>
</gene>
<dbReference type="InterPro" id="IPR024079">
    <property type="entry name" value="MetalloPept_cat_dom_sf"/>
</dbReference>
<evidence type="ECO:0000313" key="3">
    <source>
        <dbReference type="Proteomes" id="UP000799437"/>
    </source>
</evidence>
<sequence length="347" mass="38590">MKSLLFLPFCSLCAALVVSTPDNVKATHIAPRVGQSFTNPDNEPQYEDPVTKAKVDKAKILSGVGPKEADDRWFDWDETCTDADQRKIIFQTFEHTILMADYGASHLDNLKKGLPEPVTDDASKPNDNNRKAIFQTDPAYAQMFNGHDNRIKYVRDTFGLVSSEAQKAPGARNGQKQGALRFICDKTGAIRSGDGTKGACDGGTQAFTLGPYDPKYEPTIDIKWSFETSSSITFCPPFFDDSKFPNIADRVGLPQDQQTLDKVDNRERILLHEYTHLPWVRNLNPGANLDFIGYQNAAQVMAKSGWGQAKKTPDNYAWLTVYAYFNNDAGGCLDDAWPKGEDKPCKL</sequence>
<proteinExistence type="predicted"/>
<dbReference type="GO" id="GO:0008237">
    <property type="term" value="F:metallopeptidase activity"/>
    <property type="evidence" value="ECO:0007669"/>
    <property type="project" value="InterPro"/>
</dbReference>
<feature type="chain" id="PRO_5025415804" description="Lysine-specific metallo-endopeptidase domain-containing protein" evidence="1">
    <location>
        <begin position="27"/>
        <end position="347"/>
    </location>
</feature>
<keyword evidence="1" id="KW-0732">Signal</keyword>
<evidence type="ECO:0008006" key="4">
    <source>
        <dbReference type="Google" id="ProtNLM"/>
    </source>
</evidence>
<dbReference type="SUPFAM" id="SSF55486">
    <property type="entry name" value="Metalloproteases ('zincins'), catalytic domain"/>
    <property type="match status" value="1"/>
</dbReference>
<dbReference type="OrthoDB" id="4753969at2759"/>
<dbReference type="EMBL" id="ML996570">
    <property type="protein sequence ID" value="KAF2759135.1"/>
    <property type="molecule type" value="Genomic_DNA"/>
</dbReference>
<dbReference type="RefSeq" id="XP_033601586.1">
    <property type="nucleotide sequence ID" value="XM_033748144.1"/>
</dbReference>
<reference evidence="2" key="1">
    <citation type="journal article" date="2020" name="Stud. Mycol.">
        <title>101 Dothideomycetes genomes: a test case for predicting lifestyles and emergence of pathogens.</title>
        <authorList>
            <person name="Haridas S."/>
            <person name="Albert R."/>
            <person name="Binder M."/>
            <person name="Bloem J."/>
            <person name="Labutti K."/>
            <person name="Salamov A."/>
            <person name="Andreopoulos B."/>
            <person name="Baker S."/>
            <person name="Barry K."/>
            <person name="Bills G."/>
            <person name="Bluhm B."/>
            <person name="Cannon C."/>
            <person name="Castanera R."/>
            <person name="Culley D."/>
            <person name="Daum C."/>
            <person name="Ezra D."/>
            <person name="Gonzalez J."/>
            <person name="Henrissat B."/>
            <person name="Kuo A."/>
            <person name="Liang C."/>
            <person name="Lipzen A."/>
            <person name="Lutzoni F."/>
            <person name="Magnuson J."/>
            <person name="Mondo S."/>
            <person name="Nolan M."/>
            <person name="Ohm R."/>
            <person name="Pangilinan J."/>
            <person name="Park H.-J."/>
            <person name="Ramirez L."/>
            <person name="Alfaro M."/>
            <person name="Sun H."/>
            <person name="Tritt A."/>
            <person name="Yoshinaga Y."/>
            <person name="Zwiers L.-H."/>
            <person name="Turgeon B."/>
            <person name="Goodwin S."/>
            <person name="Spatafora J."/>
            <person name="Crous P."/>
            <person name="Grigoriev I."/>
        </authorList>
    </citation>
    <scope>NUCLEOTIDE SEQUENCE</scope>
    <source>
        <strain evidence="2">CBS 121739</strain>
    </source>
</reference>
<organism evidence="2 3">
    <name type="scientific">Pseudovirgaria hyperparasitica</name>
    <dbReference type="NCBI Taxonomy" id="470096"/>
    <lineage>
        <taxon>Eukaryota</taxon>
        <taxon>Fungi</taxon>
        <taxon>Dikarya</taxon>
        <taxon>Ascomycota</taxon>
        <taxon>Pezizomycotina</taxon>
        <taxon>Dothideomycetes</taxon>
        <taxon>Dothideomycetes incertae sedis</taxon>
        <taxon>Acrospermales</taxon>
        <taxon>Acrospermaceae</taxon>
        <taxon>Pseudovirgaria</taxon>
    </lineage>
</organism>